<keyword evidence="2" id="KW-1185">Reference proteome</keyword>
<dbReference type="OrthoDB" id="5509153at2"/>
<organism evidence="1 2">
    <name type="scientific">Chondromyces apiculatus DSM 436</name>
    <dbReference type="NCBI Taxonomy" id="1192034"/>
    <lineage>
        <taxon>Bacteria</taxon>
        <taxon>Pseudomonadati</taxon>
        <taxon>Myxococcota</taxon>
        <taxon>Polyangia</taxon>
        <taxon>Polyangiales</taxon>
        <taxon>Polyangiaceae</taxon>
        <taxon>Chondromyces</taxon>
    </lineage>
</organism>
<dbReference type="Pfam" id="PF11964">
    <property type="entry name" value="SpoIIAA-like"/>
    <property type="match status" value="1"/>
</dbReference>
<evidence type="ECO:0008006" key="3">
    <source>
        <dbReference type="Google" id="ProtNLM"/>
    </source>
</evidence>
<dbReference type="InterPro" id="IPR036513">
    <property type="entry name" value="STAS_dom_sf"/>
</dbReference>
<dbReference type="InterPro" id="IPR038396">
    <property type="entry name" value="SpoIIAA-like_sf"/>
</dbReference>
<evidence type="ECO:0000313" key="2">
    <source>
        <dbReference type="Proteomes" id="UP000019678"/>
    </source>
</evidence>
<reference evidence="1 2" key="1">
    <citation type="submission" date="2013-05" db="EMBL/GenBank/DDBJ databases">
        <title>Genome assembly of Chondromyces apiculatus DSM 436.</title>
        <authorList>
            <person name="Sharma G."/>
            <person name="Khatri I."/>
            <person name="Kaur C."/>
            <person name="Mayilraj S."/>
            <person name="Subramanian S."/>
        </authorList>
    </citation>
    <scope>NUCLEOTIDE SEQUENCE [LARGE SCALE GENOMIC DNA]</scope>
    <source>
        <strain evidence="1 2">DSM 436</strain>
    </source>
</reference>
<dbReference type="RefSeq" id="WP_044235874.1">
    <property type="nucleotide sequence ID" value="NZ_ASRX01000004.1"/>
</dbReference>
<gene>
    <name evidence="1" type="ORF">CAP_4996</name>
</gene>
<dbReference type="Gene3D" id="3.40.50.10600">
    <property type="entry name" value="SpoIIaa-like domains"/>
    <property type="match status" value="1"/>
</dbReference>
<sequence>MAHDSIDAALSVGRSGWQRLGTHSIRFEAPDIVFLRVLGDVTPEHIRHLFKEVRRLSSRSGTVCWLIDLTYLGQIPLETRKAAMEHGLDGHLRATAIFGANRVQRAIATLTIQASRLTGQPGALYAPRFFAKEAEARAWLEDTHPDREPVFQI</sequence>
<dbReference type="AlphaFoldDB" id="A0A017THR2"/>
<dbReference type="EMBL" id="ASRX01000004">
    <property type="protein sequence ID" value="EYF08380.1"/>
    <property type="molecule type" value="Genomic_DNA"/>
</dbReference>
<dbReference type="SUPFAM" id="SSF52091">
    <property type="entry name" value="SpoIIaa-like"/>
    <property type="match status" value="1"/>
</dbReference>
<name>A0A017THR2_9BACT</name>
<proteinExistence type="predicted"/>
<accession>A0A017THR2</accession>
<dbReference type="InterPro" id="IPR021866">
    <property type="entry name" value="SpoIIAA-like"/>
</dbReference>
<comment type="caution">
    <text evidence="1">The sequence shown here is derived from an EMBL/GenBank/DDBJ whole genome shotgun (WGS) entry which is preliminary data.</text>
</comment>
<protein>
    <recommendedName>
        <fullName evidence="3">STAS/SEC14 domain-containing protein</fullName>
    </recommendedName>
</protein>
<evidence type="ECO:0000313" key="1">
    <source>
        <dbReference type="EMBL" id="EYF08380.1"/>
    </source>
</evidence>
<dbReference type="Proteomes" id="UP000019678">
    <property type="component" value="Unassembled WGS sequence"/>
</dbReference>